<dbReference type="EMBL" id="GL629990">
    <property type="protein sequence ID" value="EFW99465.1"/>
    <property type="molecule type" value="Genomic_DNA"/>
</dbReference>
<dbReference type="OrthoDB" id="5377952at2759"/>
<feature type="compositionally biased region" description="Low complexity" evidence="2">
    <location>
        <begin position="144"/>
        <end position="156"/>
    </location>
</feature>
<feature type="region of interest" description="Disordered" evidence="2">
    <location>
        <begin position="30"/>
        <end position="536"/>
    </location>
</feature>
<feature type="compositionally biased region" description="Basic and acidic residues" evidence="2">
    <location>
        <begin position="1"/>
        <end position="10"/>
    </location>
</feature>
<evidence type="ECO:0000259" key="3">
    <source>
        <dbReference type="Pfam" id="PF20994"/>
    </source>
</evidence>
<keyword evidence="5" id="KW-1185">Reference proteome</keyword>
<organism evidence="5">
    <name type="scientific">Grosmannia clavigera (strain kw1407 / UAMH 11150)</name>
    <name type="common">Blue stain fungus</name>
    <name type="synonym">Graphiocladiella clavigera</name>
    <dbReference type="NCBI Taxonomy" id="655863"/>
    <lineage>
        <taxon>Eukaryota</taxon>
        <taxon>Fungi</taxon>
        <taxon>Dikarya</taxon>
        <taxon>Ascomycota</taxon>
        <taxon>Pezizomycotina</taxon>
        <taxon>Sordariomycetes</taxon>
        <taxon>Sordariomycetidae</taxon>
        <taxon>Ophiostomatales</taxon>
        <taxon>Ophiostomataceae</taxon>
        <taxon>Leptographium</taxon>
    </lineage>
</organism>
<sequence length="746" mass="80136">MATNREERWQQRMRGAQRHQVQEAAFDLFFPEPEPEPASEPTEEEAAVETEPTPAAVRASPNTSAKRRQLDGEDEGPVGVTAAVRVAEEEQVDESPMDAPGSGRRRSVAVGAAADRTAALQEAFSGSPLGRRSGMQLGDEQVMVAASSSPPVVGAGRRPPQLSSGNGGGANETQDEAQDEGQDEGQGDDMDNGQETLSPELASAVDTTRAGGRTSLFSRLARARRSAAATADGSGDGPDALDELSSPSLPGVEPAIMPSSSPLARKSAANVRSGRAGPGPRPGLRRPGRSTLAVAVAADTDRDELSPEQPPPLTVMLTRRTAEVPSSSPPAQEVKRRRGRPPAVAATVEVEEEEAEAIDEVEAARTIGRKRPQRSNVHEPSPELGSDRKAAEPEIVPMAKRRRRPGPQQQSPAVQKQPRAAREKGVEVVEEEVQQEQELQTRPTKTRKARAPAVREQTNQKKRKRRQKEAEEEEEDGEVETEGNSTTKGRSGPPIPITVQRFSRQRRRTRAGKDDGDDDLDDKDSDSDNGDIPYANRSGVNVIDVLAQVCEDIVAQKLEEATAQAAEAKTATAAGDSSAREARRDALARQQALEAFQAELRARLLAQAAAVDAALALRRRVRAAHRQKLALREEILRIRAEREQVALRMDALRAQHQEASRRAMVSADMSTAMHDVDLAVEQGRTAPDLTAAQQKTAELGNLELVVSRVAEQLCGGGGGGGGVLQQIMDFNAFLERTAVMLEGRGT</sequence>
<dbReference type="GeneID" id="25981421"/>
<dbReference type="Proteomes" id="UP000007796">
    <property type="component" value="Unassembled WGS sequence"/>
</dbReference>
<dbReference type="InParanoid" id="F0XS65"/>
<dbReference type="Pfam" id="PF20994">
    <property type="entry name" value="CENPU"/>
    <property type="match status" value="1"/>
</dbReference>
<reference evidence="4 5" key="1">
    <citation type="journal article" date="2011" name="Proc. Natl. Acad. Sci. U.S.A.">
        <title>Genome and transcriptome analyses of the mountain pine beetle-fungal symbiont Grosmannia clavigera, a lodgepole pine pathogen.</title>
        <authorList>
            <person name="DiGuistini S."/>
            <person name="Wang Y."/>
            <person name="Liao N.Y."/>
            <person name="Taylor G."/>
            <person name="Tanguay P."/>
            <person name="Feau N."/>
            <person name="Henrissat B."/>
            <person name="Chan S.K."/>
            <person name="Hesse-Orce U."/>
            <person name="Alamouti S.M."/>
            <person name="Tsui C.K.M."/>
            <person name="Docking R.T."/>
            <person name="Levasseur A."/>
            <person name="Haridas S."/>
            <person name="Robertson G."/>
            <person name="Birol I."/>
            <person name="Holt R.A."/>
            <person name="Marra M.A."/>
            <person name="Hamelin R.C."/>
            <person name="Hirst M."/>
            <person name="Jones S.J.M."/>
            <person name="Bohlmann J."/>
            <person name="Breuil C."/>
        </authorList>
    </citation>
    <scope>NUCLEOTIDE SEQUENCE [LARGE SCALE GENOMIC DNA]</scope>
    <source>
        <strain evidence="5">kw1407 / UAMH 11150</strain>
    </source>
</reference>
<feature type="compositionally biased region" description="Acidic residues" evidence="2">
    <location>
        <begin position="33"/>
        <end position="48"/>
    </location>
</feature>
<feature type="compositionally biased region" description="Low complexity" evidence="2">
    <location>
        <begin position="108"/>
        <end position="119"/>
    </location>
</feature>
<feature type="coiled-coil region" evidence="1">
    <location>
        <begin position="635"/>
        <end position="662"/>
    </location>
</feature>
<feature type="compositionally biased region" description="Acidic residues" evidence="2">
    <location>
        <begin position="173"/>
        <end position="192"/>
    </location>
</feature>
<accession>F0XS65</accession>
<evidence type="ECO:0000313" key="5">
    <source>
        <dbReference type="Proteomes" id="UP000007796"/>
    </source>
</evidence>
<dbReference type="AlphaFoldDB" id="F0XS65"/>
<feature type="compositionally biased region" description="Acidic residues" evidence="2">
    <location>
        <begin position="515"/>
        <end position="529"/>
    </location>
</feature>
<dbReference type="RefSeq" id="XP_014168948.1">
    <property type="nucleotide sequence ID" value="XM_014313473.1"/>
</dbReference>
<feature type="compositionally biased region" description="Acidic residues" evidence="2">
    <location>
        <begin position="470"/>
        <end position="481"/>
    </location>
</feature>
<evidence type="ECO:0000313" key="4">
    <source>
        <dbReference type="EMBL" id="EFW99465.1"/>
    </source>
</evidence>
<feature type="domain" description="Inner kinetochore subunit AME1" evidence="3">
    <location>
        <begin position="535"/>
        <end position="736"/>
    </location>
</feature>
<feature type="region of interest" description="Disordered" evidence="2">
    <location>
        <begin position="1"/>
        <end position="20"/>
    </location>
</feature>
<evidence type="ECO:0000256" key="2">
    <source>
        <dbReference type="SAM" id="MobiDB-lite"/>
    </source>
</evidence>
<keyword evidence="1" id="KW-0175">Coiled coil</keyword>
<feature type="compositionally biased region" description="Low complexity" evidence="2">
    <location>
        <begin position="213"/>
        <end position="231"/>
    </location>
</feature>
<proteinExistence type="predicted"/>
<protein>
    <recommendedName>
        <fullName evidence="3">Inner kinetochore subunit AME1 domain-containing protein</fullName>
    </recommendedName>
</protein>
<evidence type="ECO:0000256" key="1">
    <source>
        <dbReference type="SAM" id="Coils"/>
    </source>
</evidence>
<feature type="compositionally biased region" description="Acidic residues" evidence="2">
    <location>
        <begin position="349"/>
        <end position="361"/>
    </location>
</feature>
<feature type="compositionally biased region" description="Basic and acidic residues" evidence="2">
    <location>
        <begin position="376"/>
        <end position="392"/>
    </location>
</feature>
<dbReference type="eggNOG" id="ENOG502SGUR">
    <property type="taxonomic scope" value="Eukaryota"/>
</dbReference>
<dbReference type="HOGENOM" id="CLU_331805_0_0_1"/>
<gene>
    <name evidence="4" type="ORF">CMQ_7833</name>
</gene>
<name>F0XS65_GROCL</name>
<dbReference type="InterPro" id="IPR048743">
    <property type="entry name" value="AME1"/>
</dbReference>